<dbReference type="AlphaFoldDB" id="A0A1G8YXZ3"/>
<dbReference type="PANTHER" id="PTHR37841:SF1">
    <property type="entry name" value="DUF3298 DOMAIN-CONTAINING PROTEIN"/>
    <property type="match status" value="1"/>
</dbReference>
<reference evidence="3" key="1">
    <citation type="submission" date="2016-10" db="EMBL/GenBank/DDBJ databases">
        <authorList>
            <person name="Varghese N."/>
            <person name="Submissions S."/>
        </authorList>
    </citation>
    <scope>NUCLEOTIDE SEQUENCE [LARGE SCALE GENOMIC DNA]</scope>
    <source>
        <strain evidence="3">CGMCC 1.11012</strain>
    </source>
</reference>
<gene>
    <name evidence="2" type="ORF">SAMN05216192_1317</name>
</gene>
<evidence type="ECO:0000313" key="2">
    <source>
        <dbReference type="EMBL" id="SDK07617.1"/>
    </source>
</evidence>
<feature type="chain" id="PRO_5011535156" evidence="1">
    <location>
        <begin position="32"/>
        <end position="390"/>
    </location>
</feature>
<dbReference type="Pfam" id="PF14903">
    <property type="entry name" value="WG_beta_rep"/>
    <property type="match status" value="3"/>
</dbReference>
<evidence type="ECO:0000256" key="1">
    <source>
        <dbReference type="SAM" id="SignalP"/>
    </source>
</evidence>
<dbReference type="EMBL" id="FNDX01000031">
    <property type="protein sequence ID" value="SDK07617.1"/>
    <property type="molecule type" value="Genomic_DNA"/>
</dbReference>
<accession>A0A1G8YXZ3</accession>
<evidence type="ECO:0000313" key="3">
    <source>
        <dbReference type="Proteomes" id="UP000199050"/>
    </source>
</evidence>
<dbReference type="PROSITE" id="PS51257">
    <property type="entry name" value="PROKAR_LIPOPROTEIN"/>
    <property type="match status" value="1"/>
</dbReference>
<dbReference type="InterPro" id="IPR032774">
    <property type="entry name" value="WG_beta_rep"/>
</dbReference>
<organism evidence="2 3">
    <name type="scientific">Paenibacillus typhae</name>
    <dbReference type="NCBI Taxonomy" id="1174501"/>
    <lineage>
        <taxon>Bacteria</taxon>
        <taxon>Bacillati</taxon>
        <taxon>Bacillota</taxon>
        <taxon>Bacilli</taxon>
        <taxon>Bacillales</taxon>
        <taxon>Paenibacillaceae</taxon>
        <taxon>Paenibacillus</taxon>
    </lineage>
</organism>
<proteinExistence type="predicted"/>
<protein>
    <submittedName>
        <fullName evidence="2">WG containing repeat-containing protein</fullName>
    </submittedName>
</protein>
<dbReference type="SUPFAM" id="SSF69360">
    <property type="entry name" value="Cell wall binding repeat"/>
    <property type="match status" value="1"/>
</dbReference>
<sequence>MITLFRIMGVITITALLLSGCSSVKSNSINAADQVTSELPNNNDELNWKWVVEPGTYEDLSFVDEDWIAVKGSNGKYKVIDTNGETVLPDEYDSIGGFYDGVAAASIDGETSYIDKKGRSITKERYESAGGFNDAAGLVQLDNKWGYIDGSGELIIQPQFEEARSFTGNRAAVKQADKWGFIDESDLMVVQPQYDQVEDFHEGYAAVRKNNKWGFIDTDVQVSVDIKYDDAGNFSEGKAAVKVSDYTEDGDAWAYIDYDGNIAIDFYPYNATEGRMIEVGEFKDGLAFVSKDLYCIIDSEGNNVFLGDSKFFISAFSYDKELNVIPGYIFTDESMKVRKYGLMGLHGEQRLAPSFDFLGEMNVPYAMVINVENGVDRKGIIKIYTGDEEM</sequence>
<feature type="signal peptide" evidence="1">
    <location>
        <begin position="1"/>
        <end position="31"/>
    </location>
</feature>
<keyword evidence="1" id="KW-0732">Signal</keyword>
<name>A0A1G8YXZ3_9BACL</name>
<dbReference type="Proteomes" id="UP000199050">
    <property type="component" value="Unassembled WGS sequence"/>
</dbReference>
<dbReference type="STRING" id="1174501.SAMN05216192_1317"/>
<keyword evidence="3" id="KW-1185">Reference proteome</keyword>
<dbReference type="PANTHER" id="PTHR37841">
    <property type="entry name" value="GLR2918 PROTEIN"/>
    <property type="match status" value="1"/>
</dbReference>